<dbReference type="EMBL" id="JASNWA010000006">
    <property type="protein sequence ID" value="KAK3174033.1"/>
    <property type="molecule type" value="Genomic_DNA"/>
</dbReference>
<evidence type="ECO:0000313" key="3">
    <source>
        <dbReference type="EMBL" id="KAK3174033.1"/>
    </source>
</evidence>
<sequence>MAEAIGLAASIGGLINLAISLSDISYEYFNNVRHASKAIQSYFVELSALKKVLVGLDEILRDPVHGVVLAGHGSFELTSAGIGECEEELRRLEKKLGKKAKGGRFHGAVGNLLWPFKEKETKEIVETLHRYRGIFHASLSLNGFVVGVEISEKVQGLERTINTTYQEKILRWLCSIDPSINHNAACSKREPTTGNWLIKSQEFANWWNNANQFLWLYGIPGCGKTVLCSTVIEHTNNQITKDATCGFAYFYFDFNSGEKQAIDGFLCSVLAQLSCQMEPFSDSIKALYDENYKLSSRPKRDTLVGTLFTLAKSFRRVYVVVDALDECSDRIGIADLIVTIISRKKEEINILATSRKEQELEVGLRDVSSQSILVQSAMVDRDIALHVRSQLSKDNQLRRWSDSVKPEIETALVEGAHGMYVSLSPNPRDVAWSLESG</sequence>
<dbReference type="PANTHER" id="PTHR10039">
    <property type="entry name" value="AMELOGENIN"/>
    <property type="match status" value="1"/>
</dbReference>
<gene>
    <name evidence="3" type="ORF">OEA41_001277</name>
</gene>
<name>A0AAE0DNX5_9LECA</name>
<accession>A0AAE0DNX5</accession>
<organism evidence="3 4">
    <name type="scientific">Lepraria neglecta</name>
    <dbReference type="NCBI Taxonomy" id="209136"/>
    <lineage>
        <taxon>Eukaryota</taxon>
        <taxon>Fungi</taxon>
        <taxon>Dikarya</taxon>
        <taxon>Ascomycota</taxon>
        <taxon>Pezizomycotina</taxon>
        <taxon>Lecanoromycetes</taxon>
        <taxon>OSLEUM clade</taxon>
        <taxon>Lecanoromycetidae</taxon>
        <taxon>Lecanorales</taxon>
        <taxon>Lecanorineae</taxon>
        <taxon>Stereocaulaceae</taxon>
        <taxon>Lepraria</taxon>
    </lineage>
</organism>
<protein>
    <recommendedName>
        <fullName evidence="2">Nephrocystin 3-like N-terminal domain-containing protein</fullName>
    </recommendedName>
</protein>
<comment type="caution">
    <text evidence="3">The sequence shown here is derived from an EMBL/GenBank/DDBJ whole genome shotgun (WGS) entry which is preliminary data.</text>
</comment>
<dbReference type="Proteomes" id="UP001276659">
    <property type="component" value="Unassembled WGS sequence"/>
</dbReference>
<keyword evidence="1" id="KW-0677">Repeat</keyword>
<dbReference type="InterPro" id="IPR056884">
    <property type="entry name" value="NPHP3-like_N"/>
</dbReference>
<keyword evidence="4" id="KW-1185">Reference proteome</keyword>
<evidence type="ECO:0000256" key="1">
    <source>
        <dbReference type="ARBA" id="ARBA00022737"/>
    </source>
</evidence>
<dbReference type="Pfam" id="PF24883">
    <property type="entry name" value="NPHP3_N"/>
    <property type="match status" value="1"/>
</dbReference>
<dbReference type="SUPFAM" id="SSF52540">
    <property type="entry name" value="P-loop containing nucleoside triphosphate hydrolases"/>
    <property type="match status" value="1"/>
</dbReference>
<feature type="domain" description="Nephrocystin 3-like N-terminal" evidence="2">
    <location>
        <begin position="193"/>
        <end position="355"/>
    </location>
</feature>
<proteinExistence type="predicted"/>
<dbReference type="AlphaFoldDB" id="A0AAE0DNX5"/>
<dbReference type="InterPro" id="IPR027417">
    <property type="entry name" value="P-loop_NTPase"/>
</dbReference>
<dbReference type="Gene3D" id="3.40.50.300">
    <property type="entry name" value="P-loop containing nucleotide triphosphate hydrolases"/>
    <property type="match status" value="1"/>
</dbReference>
<reference evidence="3" key="1">
    <citation type="submission" date="2022-11" db="EMBL/GenBank/DDBJ databases">
        <title>Chromosomal genome sequence assembly and mating type (MAT) locus characterization of the leprose asexual lichenized fungus Lepraria neglecta (Nyl.) Erichsen.</title>
        <authorList>
            <person name="Allen J.L."/>
            <person name="Pfeffer B."/>
        </authorList>
    </citation>
    <scope>NUCLEOTIDE SEQUENCE</scope>
    <source>
        <strain evidence="3">Allen 5258</strain>
    </source>
</reference>
<evidence type="ECO:0000259" key="2">
    <source>
        <dbReference type="Pfam" id="PF24883"/>
    </source>
</evidence>
<evidence type="ECO:0000313" key="4">
    <source>
        <dbReference type="Proteomes" id="UP001276659"/>
    </source>
</evidence>
<dbReference type="PANTHER" id="PTHR10039:SF16">
    <property type="entry name" value="GPI INOSITOL-DEACYLASE"/>
    <property type="match status" value="1"/>
</dbReference>